<evidence type="ECO:0000313" key="2">
    <source>
        <dbReference type="Proteomes" id="UP000036958"/>
    </source>
</evidence>
<protein>
    <recommendedName>
        <fullName evidence="3">Outer membrane lipoprotein-sorting protein</fullName>
    </recommendedName>
</protein>
<dbReference type="Proteomes" id="UP000036958">
    <property type="component" value="Unassembled WGS sequence"/>
</dbReference>
<proteinExistence type="predicted"/>
<dbReference type="EMBL" id="LGIA01000180">
    <property type="protein sequence ID" value="KOH43700.1"/>
    <property type="molecule type" value="Genomic_DNA"/>
</dbReference>
<evidence type="ECO:0008006" key="3">
    <source>
        <dbReference type="Google" id="ProtNLM"/>
    </source>
</evidence>
<dbReference type="Gene3D" id="2.40.360.20">
    <property type="match status" value="1"/>
</dbReference>
<sequence>MILLALGKICRGQDNMLIEQIAGRDIIRRGYNEAGDQISKQKFSISKLDTVEGFLSVQIRVSLFDEKDKLTESYTTDYVCKPDESNVLVTVFPFARQNDAEYVIETSSPEFKELYDFSDNAKKLNDLIVEMSVKSGLLGFFGSKNRISIKNRSLEMETGNYILTSDLTVEAYLWGVRVKSIQYRVTERLDQEKSLISQNFKNEDGSYFLINYNDATDGSKFLD</sequence>
<comment type="caution">
    <text evidence="1">The sequence shown here is derived from an EMBL/GenBank/DDBJ whole genome shotgun (WGS) entry which is preliminary data.</text>
</comment>
<name>A0A0L8V5E6_9BACT</name>
<organism evidence="1 2">
    <name type="scientific">Sunxiuqinia dokdonensis</name>
    <dbReference type="NCBI Taxonomy" id="1409788"/>
    <lineage>
        <taxon>Bacteria</taxon>
        <taxon>Pseudomonadati</taxon>
        <taxon>Bacteroidota</taxon>
        <taxon>Bacteroidia</taxon>
        <taxon>Marinilabiliales</taxon>
        <taxon>Prolixibacteraceae</taxon>
        <taxon>Sunxiuqinia</taxon>
    </lineage>
</organism>
<keyword evidence="2" id="KW-1185">Reference proteome</keyword>
<gene>
    <name evidence="1" type="ORF">NC99_34690</name>
</gene>
<accession>A0A0L8V5E6</accession>
<evidence type="ECO:0000313" key="1">
    <source>
        <dbReference type="EMBL" id="KOH43700.1"/>
    </source>
</evidence>
<reference evidence="2" key="1">
    <citation type="submission" date="2015-07" db="EMBL/GenBank/DDBJ databases">
        <title>Genome sequencing of Sunxiuqinia dokdonensis strain SK.</title>
        <authorList>
            <person name="Ahn S."/>
            <person name="Kim B.-C."/>
        </authorList>
    </citation>
    <scope>NUCLEOTIDE SEQUENCE [LARGE SCALE GENOMIC DNA]</scope>
    <source>
        <strain evidence="2">SK</strain>
    </source>
</reference>
<dbReference type="AlphaFoldDB" id="A0A0L8V5E6"/>
<dbReference type="STRING" id="1409788.NC99_34690"/>